<dbReference type="EMBL" id="BAABBW010000001">
    <property type="protein sequence ID" value="GAA4168025.1"/>
    <property type="molecule type" value="Genomic_DNA"/>
</dbReference>
<sequence length="1145" mass="126267">MTTDEESGQFRITQVQILNWGAYHGRKIMHVSRSGTAILGPSGRGKSTLLDAMASVILPNPQKFNQAARDDASSRSERTVYSYARGLTDRRKDGGKARTGTISYLRPQGSPGFASGAAITWTHDDGRQVTALRLAWVSPDAAGPEQIASTTIYGLLHRHFDLSALNTLSGNRAGSSPLSLGNLAPFANDSRDVFDQSQKRIHARMRTSLGLGRTEDSQKNAHDLLHLAQASKGIFNIDTLFKNHMLTTPQAPRRWEHALASYREASKLYDEFEQARRRKETLEPLPKFAEQYNHARTSYSAKLAIVAAPDDGSPSRLQVWHRSKTLDWAETQARTARDELTQLTASLHAARDAEAAAKDELDAAQAALLAAGGDPTGELKARLQAAREDLERTDRQRAVVAAKLAAFNLALPDDSDSALRLTHDGGALLTELEGHRDALAAAAKDAVLAAGQHATAYRTAEKELAGLSETSNVPGEDDKLRNDIAARTEIPTHRLKFAGELIEIRPKYRDWEKAVLAVIGGLAQDLIVDRSDLPAVRRDVNRNDLRRRISLAEAIPDLPILPPQPGTIPELLEIADSPYAGWLSAQLNDRFSYRYVEDDTQLETPRPVGMTGAVTRAGLRTAAHGRYVKDDSYRRYKWIGWDTRQLRHEIEQELAQRKIDLASARTREADAQTAYEQARTRAHTLRSLLEDTNWEDLDRRKAERRTSALAAELQAADTPENAARAARVQDALAAAIQAGTRVNKIAEDRQAKEAAWGLLETAKDLCARLLEAGAPLTAHERHELSPLPFAAPTWAPSASDAAIEKALESSLAQSAAALRAQLEQHQRDADYAERSLLYVIRTFRSLDDQAARMIDESINAVPALMSIRQRLINDDLPSAKNRWLSMAKKEMNKDLRNLLTEIEEDRRTIRRGLDPINAVLAGIPFRNGSVLAIEAVELPTPELTHLRETITAHTNNTVGVLAALSDDAKTEADFLTMRTELKRLEDSSRTSEAWRNRVFDARHHFEFRAAETQPDGETLIHDGVAGMSGGEGQQLIAFILGAALRYRLGEGEERVPTYASIILDEGFVKSDSDFTGRSLRALSALGFQVLIGAPREKAPAFEDHIESVAYISTDPANPRGVHIYEMTIQEALDRGAEDDDEPEAA</sequence>
<dbReference type="Pfam" id="PF13555">
    <property type="entry name" value="AAA_29"/>
    <property type="match status" value="1"/>
</dbReference>
<reference evidence="3" key="1">
    <citation type="journal article" date="2019" name="Int. J. Syst. Evol. Microbiol.">
        <title>The Global Catalogue of Microorganisms (GCM) 10K type strain sequencing project: providing services to taxonomists for standard genome sequencing and annotation.</title>
        <authorList>
            <consortium name="The Broad Institute Genomics Platform"/>
            <consortium name="The Broad Institute Genome Sequencing Center for Infectious Disease"/>
            <person name="Wu L."/>
            <person name="Ma J."/>
        </authorList>
    </citation>
    <scope>NUCLEOTIDE SEQUENCE [LARGE SCALE GENOMIC DNA]</scope>
    <source>
        <strain evidence="3">JCM 17591</strain>
    </source>
</reference>
<organism evidence="2 3">
    <name type="scientific">Gryllotalpicola koreensis</name>
    <dbReference type="NCBI Taxonomy" id="993086"/>
    <lineage>
        <taxon>Bacteria</taxon>
        <taxon>Bacillati</taxon>
        <taxon>Actinomycetota</taxon>
        <taxon>Actinomycetes</taxon>
        <taxon>Micrococcales</taxon>
        <taxon>Microbacteriaceae</taxon>
        <taxon>Gryllotalpicola</taxon>
    </lineage>
</organism>
<keyword evidence="2" id="KW-0067">ATP-binding</keyword>
<comment type="caution">
    <text evidence="2">The sequence shown here is derived from an EMBL/GenBank/DDBJ whole genome shotgun (WGS) entry which is preliminary data.</text>
</comment>
<evidence type="ECO:0000313" key="2">
    <source>
        <dbReference type="EMBL" id="GAA4168025.1"/>
    </source>
</evidence>
<dbReference type="RefSeq" id="WP_344751458.1">
    <property type="nucleotide sequence ID" value="NZ_BAABBW010000001.1"/>
</dbReference>
<gene>
    <name evidence="2" type="ORF">GCM10022287_02550</name>
</gene>
<dbReference type="Gene3D" id="3.40.1140.10">
    <property type="match status" value="1"/>
</dbReference>
<dbReference type="Pfam" id="PF13558">
    <property type="entry name" value="SbcC_Walker_B"/>
    <property type="match status" value="1"/>
</dbReference>
<keyword evidence="2" id="KW-0547">Nucleotide-binding</keyword>
<keyword evidence="3" id="KW-1185">Reference proteome</keyword>
<name>A0ABP7ZQI1_9MICO</name>
<dbReference type="SUPFAM" id="SSF52540">
    <property type="entry name" value="P-loop containing nucleoside triphosphate hydrolases"/>
    <property type="match status" value="2"/>
</dbReference>
<dbReference type="Proteomes" id="UP001501079">
    <property type="component" value="Unassembled WGS sequence"/>
</dbReference>
<keyword evidence="1" id="KW-0175">Coiled coil</keyword>
<feature type="coiled-coil region" evidence="1">
    <location>
        <begin position="347"/>
        <end position="396"/>
    </location>
</feature>
<evidence type="ECO:0000313" key="3">
    <source>
        <dbReference type="Proteomes" id="UP001501079"/>
    </source>
</evidence>
<proteinExistence type="predicted"/>
<protein>
    <submittedName>
        <fullName evidence="2">ATP-binding protein</fullName>
    </submittedName>
</protein>
<dbReference type="InterPro" id="IPR027417">
    <property type="entry name" value="P-loop_NTPase"/>
</dbReference>
<accession>A0ABP7ZQI1</accession>
<dbReference type="GO" id="GO:0005524">
    <property type="term" value="F:ATP binding"/>
    <property type="evidence" value="ECO:0007669"/>
    <property type="project" value="UniProtKB-KW"/>
</dbReference>
<evidence type="ECO:0000256" key="1">
    <source>
        <dbReference type="SAM" id="Coils"/>
    </source>
</evidence>